<name>A0AAV7FC45_ARIFI</name>
<feature type="region of interest" description="Disordered" evidence="1">
    <location>
        <begin position="127"/>
        <end position="146"/>
    </location>
</feature>
<evidence type="ECO:0000256" key="2">
    <source>
        <dbReference type="SAM" id="Phobius"/>
    </source>
</evidence>
<evidence type="ECO:0000256" key="3">
    <source>
        <dbReference type="SAM" id="SignalP"/>
    </source>
</evidence>
<feature type="transmembrane region" description="Helical" evidence="2">
    <location>
        <begin position="97"/>
        <end position="116"/>
    </location>
</feature>
<dbReference type="Proteomes" id="UP000825729">
    <property type="component" value="Unassembled WGS sequence"/>
</dbReference>
<gene>
    <name evidence="4" type="ORF">H6P81_002258</name>
</gene>
<comment type="caution">
    <text evidence="4">The sequence shown here is derived from an EMBL/GenBank/DDBJ whole genome shotgun (WGS) entry which is preliminary data.</text>
</comment>
<proteinExistence type="predicted"/>
<organism evidence="4 5">
    <name type="scientific">Aristolochia fimbriata</name>
    <name type="common">White veined hardy Dutchman's pipe vine</name>
    <dbReference type="NCBI Taxonomy" id="158543"/>
    <lineage>
        <taxon>Eukaryota</taxon>
        <taxon>Viridiplantae</taxon>
        <taxon>Streptophyta</taxon>
        <taxon>Embryophyta</taxon>
        <taxon>Tracheophyta</taxon>
        <taxon>Spermatophyta</taxon>
        <taxon>Magnoliopsida</taxon>
        <taxon>Magnoliidae</taxon>
        <taxon>Piperales</taxon>
        <taxon>Aristolochiaceae</taxon>
        <taxon>Aristolochia</taxon>
    </lineage>
</organism>
<keyword evidence="3" id="KW-0732">Signal</keyword>
<keyword evidence="2" id="KW-1133">Transmembrane helix</keyword>
<sequence length="172" mass="18539">MKGQDVMAHKRWRWYNKCALIWASLILLNGRGPIPSRPSTAWPAIYTHKPGLSCEVLSPPPRPEAVKGKKHDRVLVRTVGGGGGGGGGDSTSTGRLVVLYVSIEMASLLLFLGALIRGCGNGVGSGEDDEFEMDGDGETRPASRRSCGSLENREHYLCSDALIGDLYSIIWL</sequence>
<dbReference type="EMBL" id="JAINDJ010000002">
    <property type="protein sequence ID" value="KAG9457750.1"/>
    <property type="molecule type" value="Genomic_DNA"/>
</dbReference>
<feature type="chain" id="PRO_5043899678" evidence="3">
    <location>
        <begin position="31"/>
        <end position="172"/>
    </location>
</feature>
<evidence type="ECO:0000313" key="5">
    <source>
        <dbReference type="Proteomes" id="UP000825729"/>
    </source>
</evidence>
<evidence type="ECO:0000313" key="4">
    <source>
        <dbReference type="EMBL" id="KAG9457750.1"/>
    </source>
</evidence>
<feature type="signal peptide" evidence="3">
    <location>
        <begin position="1"/>
        <end position="30"/>
    </location>
</feature>
<protein>
    <submittedName>
        <fullName evidence="4">Uncharacterized protein</fullName>
    </submittedName>
</protein>
<accession>A0AAV7FC45</accession>
<reference evidence="4 5" key="1">
    <citation type="submission" date="2021-07" db="EMBL/GenBank/DDBJ databases">
        <title>The Aristolochia fimbriata genome: insights into angiosperm evolution, floral development and chemical biosynthesis.</title>
        <authorList>
            <person name="Jiao Y."/>
        </authorList>
    </citation>
    <scope>NUCLEOTIDE SEQUENCE [LARGE SCALE GENOMIC DNA]</scope>
    <source>
        <strain evidence="4">IBCAS-2021</strain>
        <tissue evidence="4">Leaf</tissue>
    </source>
</reference>
<keyword evidence="2" id="KW-0812">Transmembrane</keyword>
<keyword evidence="2" id="KW-0472">Membrane</keyword>
<evidence type="ECO:0000256" key="1">
    <source>
        <dbReference type="SAM" id="MobiDB-lite"/>
    </source>
</evidence>
<keyword evidence="5" id="KW-1185">Reference proteome</keyword>
<feature type="compositionally biased region" description="Acidic residues" evidence="1">
    <location>
        <begin position="127"/>
        <end position="136"/>
    </location>
</feature>
<dbReference type="AlphaFoldDB" id="A0AAV7FC45"/>